<evidence type="ECO:0000313" key="2">
    <source>
        <dbReference type="Proteomes" id="UP000075320"/>
    </source>
</evidence>
<dbReference type="SUPFAM" id="SSF52266">
    <property type="entry name" value="SGNH hydrolase"/>
    <property type="match status" value="1"/>
</dbReference>
<comment type="caution">
    <text evidence="1">The sequence shown here is derived from an EMBL/GenBank/DDBJ whole genome shotgun (WGS) entry which is preliminary data.</text>
</comment>
<gene>
    <name evidence="1" type="ORF">AZI86_11165</name>
</gene>
<dbReference type="Proteomes" id="UP000075320">
    <property type="component" value="Unassembled WGS sequence"/>
</dbReference>
<organism evidence="1 2">
    <name type="scientific">Bdellovibrio bacteriovorus</name>
    <dbReference type="NCBI Taxonomy" id="959"/>
    <lineage>
        <taxon>Bacteria</taxon>
        <taxon>Pseudomonadati</taxon>
        <taxon>Bdellovibrionota</taxon>
        <taxon>Bdellovibrionia</taxon>
        <taxon>Bdellovibrionales</taxon>
        <taxon>Pseudobdellovibrionaceae</taxon>
        <taxon>Bdellovibrio</taxon>
    </lineage>
</organism>
<evidence type="ECO:0000313" key="1">
    <source>
        <dbReference type="EMBL" id="KYG64759.1"/>
    </source>
</evidence>
<dbReference type="EMBL" id="LUKE01000002">
    <property type="protein sequence ID" value="KYG64759.1"/>
    <property type="molecule type" value="Genomic_DNA"/>
</dbReference>
<name>A0A150WL75_BDEBC</name>
<accession>A0A150WL75</accession>
<proteinExistence type="predicted"/>
<keyword evidence="2" id="KW-1185">Reference proteome</keyword>
<reference evidence="1 2" key="1">
    <citation type="submission" date="2016-03" db="EMBL/GenBank/DDBJ databases">
        <authorList>
            <person name="Ploux O."/>
        </authorList>
    </citation>
    <scope>NUCLEOTIDE SEQUENCE [LARGE SCALE GENOMIC DNA]</scope>
    <source>
        <strain evidence="1 2">R0</strain>
    </source>
</reference>
<protein>
    <submittedName>
        <fullName evidence="1">Uncharacterized protein</fullName>
    </submittedName>
</protein>
<sequence length="337" mass="38151">MNTKRSIFWIFGFALILSLALMSFDYAVDPLCYYHCPKVDLTKRTQNVYYKVAQTAMANADAEILVLGSSRGETTPPHWIQGMTGKKTVNLSQSGGDLLYKMSVLNVSLDAGSKVKKVIWLADYLDLVPSFTDIKMKLTPSLQAHIKDITQKNPIQNWGLILETLINHNTFEAAIEQLNDKTSPLFLEQGMGANIDYARCEAMDFQSEIPQGDLKKNIQSSYRIFSPHVQRPQSPEYWELFKKQVQHLKEKNIELVLLIAPFHPKFNEKLAAEYPETKEYQKHWIADLESLAAPGVQVLNFFDGVPGDDFGSGYWNDGVHLTCKSVMRMLGPQLNSP</sequence>
<dbReference type="AlphaFoldDB" id="A0A150WL75"/>